<protein>
    <submittedName>
        <fullName evidence="1">Uncharacterized protein</fullName>
    </submittedName>
</protein>
<sequence>MAQNAQSLSLLGVSLLVGLATLFGTASVKLYRARMLLTEKRRKGLPVAPGHSFLFGHLLYLKIYLDRIPKDAHYQYGLG</sequence>
<accession>A0A9P9EIX8</accession>
<dbReference type="Proteomes" id="UP000700596">
    <property type="component" value="Unassembled WGS sequence"/>
</dbReference>
<proteinExistence type="predicted"/>
<dbReference type="AlphaFoldDB" id="A0A9P9EIX8"/>
<comment type="caution">
    <text evidence="1">The sequence shown here is derived from an EMBL/GenBank/DDBJ whole genome shotgun (WGS) entry which is preliminary data.</text>
</comment>
<keyword evidence="2" id="KW-1185">Reference proteome</keyword>
<evidence type="ECO:0000313" key="1">
    <source>
        <dbReference type="EMBL" id="KAH7138700.1"/>
    </source>
</evidence>
<organism evidence="1 2">
    <name type="scientific">Dendryphion nanum</name>
    <dbReference type="NCBI Taxonomy" id="256645"/>
    <lineage>
        <taxon>Eukaryota</taxon>
        <taxon>Fungi</taxon>
        <taxon>Dikarya</taxon>
        <taxon>Ascomycota</taxon>
        <taxon>Pezizomycotina</taxon>
        <taxon>Dothideomycetes</taxon>
        <taxon>Pleosporomycetidae</taxon>
        <taxon>Pleosporales</taxon>
        <taxon>Torulaceae</taxon>
        <taxon>Dendryphion</taxon>
    </lineage>
</organism>
<evidence type="ECO:0000313" key="2">
    <source>
        <dbReference type="Proteomes" id="UP000700596"/>
    </source>
</evidence>
<dbReference type="EMBL" id="JAGMWT010000001">
    <property type="protein sequence ID" value="KAH7138700.1"/>
    <property type="molecule type" value="Genomic_DNA"/>
</dbReference>
<dbReference type="OrthoDB" id="5406141at2759"/>
<reference evidence="1" key="1">
    <citation type="journal article" date="2021" name="Nat. Commun.">
        <title>Genetic determinants of endophytism in the Arabidopsis root mycobiome.</title>
        <authorList>
            <person name="Mesny F."/>
            <person name="Miyauchi S."/>
            <person name="Thiergart T."/>
            <person name="Pickel B."/>
            <person name="Atanasova L."/>
            <person name="Karlsson M."/>
            <person name="Huettel B."/>
            <person name="Barry K.W."/>
            <person name="Haridas S."/>
            <person name="Chen C."/>
            <person name="Bauer D."/>
            <person name="Andreopoulos W."/>
            <person name="Pangilinan J."/>
            <person name="LaButti K."/>
            <person name="Riley R."/>
            <person name="Lipzen A."/>
            <person name="Clum A."/>
            <person name="Drula E."/>
            <person name="Henrissat B."/>
            <person name="Kohler A."/>
            <person name="Grigoriev I.V."/>
            <person name="Martin F.M."/>
            <person name="Hacquard S."/>
        </authorList>
    </citation>
    <scope>NUCLEOTIDE SEQUENCE</scope>
    <source>
        <strain evidence="1">MPI-CAGE-CH-0243</strain>
    </source>
</reference>
<name>A0A9P9EIX8_9PLEO</name>
<gene>
    <name evidence="1" type="ORF">B0J11DRAFT_23122</name>
</gene>